<evidence type="ECO:0000256" key="2">
    <source>
        <dbReference type="ARBA" id="ARBA00022908"/>
    </source>
</evidence>
<dbReference type="InterPro" id="IPR010998">
    <property type="entry name" value="Integrase_recombinase_N"/>
</dbReference>
<organism evidence="6 7">
    <name type="scientific">Mycobacterium paragordonae</name>
    <dbReference type="NCBI Taxonomy" id="1389713"/>
    <lineage>
        <taxon>Bacteria</taxon>
        <taxon>Bacillati</taxon>
        <taxon>Actinomycetota</taxon>
        <taxon>Actinomycetes</taxon>
        <taxon>Mycobacteriales</taxon>
        <taxon>Mycobacteriaceae</taxon>
        <taxon>Mycobacterium</taxon>
    </lineage>
</organism>
<protein>
    <submittedName>
        <fullName evidence="6">Phage integrase</fullName>
    </submittedName>
</protein>
<dbReference type="InterPro" id="IPR002104">
    <property type="entry name" value="Integrase_catalytic"/>
</dbReference>
<dbReference type="Pfam" id="PF00589">
    <property type="entry name" value="Phage_integrase"/>
    <property type="match status" value="1"/>
</dbReference>
<keyword evidence="3" id="KW-0238">DNA-binding</keyword>
<feature type="domain" description="Tyr recombinase" evidence="5">
    <location>
        <begin position="175"/>
        <end position="380"/>
    </location>
</feature>
<evidence type="ECO:0000313" key="6">
    <source>
        <dbReference type="EMBL" id="GFG81650.1"/>
    </source>
</evidence>
<name>A0ABQ1CBJ1_9MYCO</name>
<dbReference type="InterPro" id="IPR050808">
    <property type="entry name" value="Phage_Integrase"/>
</dbReference>
<evidence type="ECO:0000259" key="5">
    <source>
        <dbReference type="PROSITE" id="PS51898"/>
    </source>
</evidence>
<keyword evidence="4" id="KW-0233">DNA recombination</keyword>
<comment type="caution">
    <text evidence="6">The sequence shown here is derived from an EMBL/GenBank/DDBJ whole genome shotgun (WGS) entry which is preliminary data.</text>
</comment>
<dbReference type="PANTHER" id="PTHR30629:SF2">
    <property type="entry name" value="PROPHAGE INTEGRASE INTS-RELATED"/>
    <property type="match status" value="1"/>
</dbReference>
<dbReference type="CDD" id="cd00397">
    <property type="entry name" value="DNA_BRE_C"/>
    <property type="match status" value="1"/>
</dbReference>
<dbReference type="InterPro" id="IPR013762">
    <property type="entry name" value="Integrase-like_cat_sf"/>
</dbReference>
<evidence type="ECO:0000256" key="4">
    <source>
        <dbReference type="ARBA" id="ARBA00023172"/>
    </source>
</evidence>
<proteinExistence type="inferred from homology"/>
<evidence type="ECO:0000313" key="7">
    <source>
        <dbReference type="Proteomes" id="UP000465240"/>
    </source>
</evidence>
<evidence type="ECO:0000256" key="1">
    <source>
        <dbReference type="ARBA" id="ARBA00008857"/>
    </source>
</evidence>
<sequence length="386" mass="43000">MPRQRMEPGEHGRITVTECEKGLFEARTYVRDGDGTRRKVRRTGRSGEDARRALQRHLRQRTAPLVGQIISEKTTLAELFEVWIACKVSEDRLMPQSEAQYRKVWRIHGVGKLGALRIREFSTSRADAHLKSVESVRQAQLLRIVLKGMFTLAVRFDVIAVNPIVEARPNRASKRVVRAATPEEFRRIRDAVAEFASTPIRGPQRGRYLPAFVELAMATGARPGEVLAIRWEDVDLLADPPTVKINGTIIDHQTIPGRPAHRQDVRKHGAPPLTTILPKHGVEALTDLFGTTGPAGLVFKNRDGGPLSANNLRRSMRAALPDDLRWCTPHSFRRTAGTVVRDAHGVEAAQQQLGHAHLATTEGHYIEKKAVGPDARQALDAFMEGK</sequence>
<dbReference type="PANTHER" id="PTHR30629">
    <property type="entry name" value="PROPHAGE INTEGRASE"/>
    <property type="match status" value="1"/>
</dbReference>
<dbReference type="EMBL" id="BLKX01000001">
    <property type="protein sequence ID" value="GFG81650.1"/>
    <property type="molecule type" value="Genomic_DNA"/>
</dbReference>
<dbReference type="SUPFAM" id="SSF56349">
    <property type="entry name" value="DNA breaking-rejoining enzymes"/>
    <property type="match status" value="1"/>
</dbReference>
<dbReference type="Gene3D" id="1.10.150.130">
    <property type="match status" value="1"/>
</dbReference>
<dbReference type="PROSITE" id="PS51898">
    <property type="entry name" value="TYR_RECOMBINASE"/>
    <property type="match status" value="1"/>
</dbReference>
<reference evidence="6 7" key="1">
    <citation type="journal article" date="2019" name="Emerg. Microbes Infect.">
        <title>Comprehensive subspecies identification of 175 nontuberculous mycobacteria species based on 7547 genomic profiles.</title>
        <authorList>
            <person name="Matsumoto Y."/>
            <person name="Kinjo T."/>
            <person name="Motooka D."/>
            <person name="Nabeya D."/>
            <person name="Jung N."/>
            <person name="Uechi K."/>
            <person name="Horii T."/>
            <person name="Iida T."/>
            <person name="Fujita J."/>
            <person name="Nakamura S."/>
        </authorList>
    </citation>
    <scope>NUCLEOTIDE SEQUENCE [LARGE SCALE GENOMIC DNA]</scope>
    <source>
        <strain evidence="6 7">JCM 18565</strain>
    </source>
</reference>
<comment type="similarity">
    <text evidence="1">Belongs to the 'phage' integrase family.</text>
</comment>
<accession>A0ABQ1CBJ1</accession>
<evidence type="ECO:0000256" key="3">
    <source>
        <dbReference type="ARBA" id="ARBA00023125"/>
    </source>
</evidence>
<keyword evidence="7" id="KW-1185">Reference proteome</keyword>
<dbReference type="InterPro" id="IPR011010">
    <property type="entry name" value="DNA_brk_join_enz"/>
</dbReference>
<dbReference type="Proteomes" id="UP000465240">
    <property type="component" value="Unassembled WGS sequence"/>
</dbReference>
<dbReference type="Gene3D" id="1.10.443.10">
    <property type="entry name" value="Intergrase catalytic core"/>
    <property type="match status" value="1"/>
</dbReference>
<dbReference type="RefSeq" id="WP_120794107.1">
    <property type="nucleotide sequence ID" value="NZ_BLKX01000001.1"/>
</dbReference>
<gene>
    <name evidence="6" type="ORF">MPRG_49260</name>
</gene>
<keyword evidence="2" id="KW-0229">DNA integration</keyword>